<dbReference type="Proteomes" id="UP000253664">
    <property type="component" value="Unassembled WGS sequence"/>
</dbReference>
<name>A0A367LQU2_9HYPO</name>
<dbReference type="AlphaFoldDB" id="A0A367LQU2"/>
<accession>A0A367LQU2</accession>
<keyword evidence="2" id="KW-1185">Reference proteome</keyword>
<evidence type="ECO:0000313" key="2">
    <source>
        <dbReference type="Proteomes" id="UP000253664"/>
    </source>
</evidence>
<comment type="caution">
    <text evidence="1">The sequence shown here is derived from an EMBL/GenBank/DDBJ whole genome shotgun (WGS) entry which is preliminary data.</text>
</comment>
<gene>
    <name evidence="1" type="ORF">L249_1946</name>
</gene>
<proteinExistence type="predicted"/>
<dbReference type="EMBL" id="LKCN02000001">
    <property type="protein sequence ID" value="RCI16816.1"/>
    <property type="molecule type" value="Genomic_DNA"/>
</dbReference>
<evidence type="ECO:0000313" key="1">
    <source>
        <dbReference type="EMBL" id="RCI16816.1"/>
    </source>
</evidence>
<protein>
    <submittedName>
        <fullName evidence="1">Uncharacterized protein</fullName>
    </submittedName>
</protein>
<organism evidence="1 2">
    <name type="scientific">Ophiocordyceps polyrhachis-furcata BCC 54312</name>
    <dbReference type="NCBI Taxonomy" id="1330021"/>
    <lineage>
        <taxon>Eukaryota</taxon>
        <taxon>Fungi</taxon>
        <taxon>Dikarya</taxon>
        <taxon>Ascomycota</taxon>
        <taxon>Pezizomycotina</taxon>
        <taxon>Sordariomycetes</taxon>
        <taxon>Hypocreomycetidae</taxon>
        <taxon>Hypocreales</taxon>
        <taxon>Ophiocordycipitaceae</taxon>
        <taxon>Ophiocordyceps</taxon>
    </lineage>
</organism>
<sequence>MLRTRLLNASMLNSSYLITSPPLLSTPSRSFCLRRLYLIGRST</sequence>
<reference evidence="1 2" key="1">
    <citation type="journal article" date="2015" name="BMC Genomics">
        <title>Insights from the genome of Ophiocordyceps polyrhachis-furcata to pathogenicity and host specificity in insect fungi.</title>
        <authorList>
            <person name="Wichadakul D."/>
            <person name="Kobmoo N."/>
            <person name="Ingsriswang S."/>
            <person name="Tangphatsornruang S."/>
            <person name="Chantasingh D."/>
            <person name="Luangsa-ard J.J."/>
            <person name="Eurwilaichitr L."/>
        </authorList>
    </citation>
    <scope>NUCLEOTIDE SEQUENCE [LARGE SCALE GENOMIC DNA]</scope>
    <source>
        <strain evidence="1 2">BCC 54312</strain>
    </source>
</reference>